<name>A0A4Y4BAT4_MICMQ</name>
<accession>A0A4Y4BAT4</accession>
<reference evidence="1 2" key="1">
    <citation type="submission" date="2019-06" db="EMBL/GenBank/DDBJ databases">
        <title>Whole genome shotgun sequence of Microbacterium liquefaciens NBRC 15037.</title>
        <authorList>
            <person name="Hosoyama A."/>
            <person name="Uohara A."/>
            <person name="Ohji S."/>
            <person name="Ichikawa N."/>
        </authorList>
    </citation>
    <scope>NUCLEOTIDE SEQUENCE [LARGE SCALE GENOMIC DNA]</scope>
    <source>
        <strain evidence="1 2">NBRC 15037</strain>
    </source>
</reference>
<evidence type="ECO:0000313" key="2">
    <source>
        <dbReference type="Proteomes" id="UP000317410"/>
    </source>
</evidence>
<dbReference type="AlphaFoldDB" id="A0A4Y4BAT4"/>
<organism evidence="1 2">
    <name type="scientific">Microbacterium maritypicum</name>
    <name type="common">Microbacterium liquefaciens</name>
    <dbReference type="NCBI Taxonomy" id="33918"/>
    <lineage>
        <taxon>Bacteria</taxon>
        <taxon>Bacillati</taxon>
        <taxon>Actinomycetota</taxon>
        <taxon>Actinomycetes</taxon>
        <taxon>Micrococcales</taxon>
        <taxon>Microbacteriaceae</taxon>
        <taxon>Microbacterium</taxon>
    </lineage>
</organism>
<comment type="caution">
    <text evidence="1">The sequence shown here is derived from an EMBL/GenBank/DDBJ whole genome shotgun (WGS) entry which is preliminary data.</text>
</comment>
<dbReference type="Proteomes" id="UP000317410">
    <property type="component" value="Unassembled WGS sequence"/>
</dbReference>
<gene>
    <name evidence="1" type="ORF">MLI01_18580</name>
</gene>
<dbReference type="EMBL" id="BJNQ01000011">
    <property type="protein sequence ID" value="GEC75713.1"/>
    <property type="molecule type" value="Genomic_DNA"/>
</dbReference>
<proteinExistence type="predicted"/>
<protein>
    <submittedName>
        <fullName evidence="1">Uncharacterized protein</fullName>
    </submittedName>
</protein>
<evidence type="ECO:0000313" key="1">
    <source>
        <dbReference type="EMBL" id="GEC75713.1"/>
    </source>
</evidence>
<sequence>MPSASSRLATVDFPDPAGPHIKTTLIITPTIAPPALATIIYGRREGQTGHSEAAAPRHVSMATREVVGDGGIVGDIDRPQEYGGDEAGSIPPCRAVEEDRSIIDVSDRVQYKRESVWKRLEVREIVEGRAPPAILFILLPEVRLIAAVKIYVDALDRRGDLSRRLVWSTKVDHGAYSVGVNCLPPLRVDSFQPLRANKHARGCHGSICAL</sequence>